<evidence type="ECO:0000256" key="2">
    <source>
        <dbReference type="ARBA" id="ARBA00023125"/>
    </source>
</evidence>
<dbReference type="GO" id="GO:0003700">
    <property type="term" value="F:DNA-binding transcription factor activity"/>
    <property type="evidence" value="ECO:0007669"/>
    <property type="project" value="InterPro"/>
</dbReference>
<dbReference type="Pfam" id="PF00392">
    <property type="entry name" value="GntR"/>
    <property type="match status" value="1"/>
</dbReference>
<dbReference type="Gene3D" id="1.20.120.530">
    <property type="entry name" value="GntR ligand-binding domain-like"/>
    <property type="match status" value="1"/>
</dbReference>
<evidence type="ECO:0000313" key="5">
    <source>
        <dbReference type="EMBL" id="MBB6166668.1"/>
    </source>
</evidence>
<name>A0A841K1S5_9HYPH</name>
<dbReference type="InterPro" id="IPR011711">
    <property type="entry name" value="GntR_C"/>
</dbReference>
<keyword evidence="6" id="KW-1185">Reference proteome</keyword>
<dbReference type="EMBL" id="JACHEH010000001">
    <property type="protein sequence ID" value="MBB6166668.1"/>
    <property type="molecule type" value="Genomic_DNA"/>
</dbReference>
<dbReference type="PROSITE" id="PS50949">
    <property type="entry name" value="HTH_GNTR"/>
    <property type="match status" value="1"/>
</dbReference>
<keyword evidence="1" id="KW-0805">Transcription regulation</keyword>
<dbReference type="SUPFAM" id="SSF48008">
    <property type="entry name" value="GntR ligand-binding domain-like"/>
    <property type="match status" value="1"/>
</dbReference>
<dbReference type="SMART" id="SM00895">
    <property type="entry name" value="FCD"/>
    <property type="match status" value="1"/>
</dbReference>
<evidence type="ECO:0000313" key="6">
    <source>
        <dbReference type="Proteomes" id="UP000588017"/>
    </source>
</evidence>
<evidence type="ECO:0000259" key="4">
    <source>
        <dbReference type="PROSITE" id="PS50949"/>
    </source>
</evidence>
<dbReference type="Proteomes" id="UP000588017">
    <property type="component" value="Unassembled WGS sequence"/>
</dbReference>
<dbReference type="InterPro" id="IPR000524">
    <property type="entry name" value="Tscrpt_reg_HTH_GntR"/>
</dbReference>
<organism evidence="5 6">
    <name type="scientific">Chelatococcus composti</name>
    <dbReference type="NCBI Taxonomy" id="1743235"/>
    <lineage>
        <taxon>Bacteria</taxon>
        <taxon>Pseudomonadati</taxon>
        <taxon>Pseudomonadota</taxon>
        <taxon>Alphaproteobacteria</taxon>
        <taxon>Hyphomicrobiales</taxon>
        <taxon>Chelatococcaceae</taxon>
        <taxon>Chelatococcus</taxon>
    </lineage>
</organism>
<dbReference type="SUPFAM" id="SSF46785">
    <property type="entry name" value="Winged helix' DNA-binding domain"/>
    <property type="match status" value="1"/>
</dbReference>
<dbReference type="InterPro" id="IPR036390">
    <property type="entry name" value="WH_DNA-bd_sf"/>
</dbReference>
<dbReference type="AlphaFoldDB" id="A0A841K1S5"/>
<proteinExistence type="predicted"/>
<dbReference type="InterPro" id="IPR036388">
    <property type="entry name" value="WH-like_DNA-bd_sf"/>
</dbReference>
<accession>A0A841K1S5</accession>
<gene>
    <name evidence="5" type="ORF">HNQ73_000276</name>
</gene>
<dbReference type="RefSeq" id="WP_183331508.1">
    <property type="nucleotide sequence ID" value="NZ_BMHX01000001.1"/>
</dbReference>
<dbReference type="Pfam" id="PF07729">
    <property type="entry name" value="FCD"/>
    <property type="match status" value="1"/>
</dbReference>
<feature type="domain" description="HTH gntR-type" evidence="4">
    <location>
        <begin position="19"/>
        <end position="86"/>
    </location>
</feature>
<sequence>MHDLDGGTTVLAETPNPFESAARRVERELRRAIITLSIAPGTRLSEVEIAQRWGVSRQPVREALISLAKSRLVETLPQRGTVVARLSVRQMMEARFVREAVEAAVVRRACEGFSPQSRQRIDDLLHLQEEAAERGDHTSFQRADELFHLALVEGTGCMLAWQAIEDLKAHMDRVCYLTLPGTEAMRPLVAQHRDIMAAIDARDADAAEKAMRHHLNEILRALPRVEAAHPHLFE</sequence>
<dbReference type="GO" id="GO:0003677">
    <property type="term" value="F:DNA binding"/>
    <property type="evidence" value="ECO:0007669"/>
    <property type="project" value="UniProtKB-KW"/>
</dbReference>
<dbReference type="SMART" id="SM00345">
    <property type="entry name" value="HTH_GNTR"/>
    <property type="match status" value="1"/>
</dbReference>
<dbReference type="PANTHER" id="PTHR43537">
    <property type="entry name" value="TRANSCRIPTIONAL REGULATOR, GNTR FAMILY"/>
    <property type="match status" value="1"/>
</dbReference>
<evidence type="ECO:0000256" key="1">
    <source>
        <dbReference type="ARBA" id="ARBA00023015"/>
    </source>
</evidence>
<comment type="caution">
    <text evidence="5">The sequence shown here is derived from an EMBL/GenBank/DDBJ whole genome shotgun (WGS) entry which is preliminary data.</text>
</comment>
<dbReference type="PANTHER" id="PTHR43537:SF6">
    <property type="entry name" value="HTH-TYPE TRANSCRIPTIONAL REPRESSOR RSPR"/>
    <property type="match status" value="1"/>
</dbReference>
<dbReference type="Gene3D" id="1.10.10.10">
    <property type="entry name" value="Winged helix-like DNA-binding domain superfamily/Winged helix DNA-binding domain"/>
    <property type="match status" value="1"/>
</dbReference>
<keyword evidence="2 5" id="KW-0238">DNA-binding</keyword>
<dbReference type="CDD" id="cd07377">
    <property type="entry name" value="WHTH_GntR"/>
    <property type="match status" value="1"/>
</dbReference>
<keyword evidence="3" id="KW-0804">Transcription</keyword>
<dbReference type="InterPro" id="IPR008920">
    <property type="entry name" value="TF_FadR/GntR_C"/>
</dbReference>
<reference evidence="5 6" key="1">
    <citation type="submission" date="2020-08" db="EMBL/GenBank/DDBJ databases">
        <title>Genomic Encyclopedia of Type Strains, Phase IV (KMG-IV): sequencing the most valuable type-strain genomes for metagenomic binning, comparative biology and taxonomic classification.</title>
        <authorList>
            <person name="Goeker M."/>
        </authorList>
    </citation>
    <scope>NUCLEOTIDE SEQUENCE [LARGE SCALE GENOMIC DNA]</scope>
    <source>
        <strain evidence="5 6">DSM 101465</strain>
    </source>
</reference>
<evidence type="ECO:0000256" key="3">
    <source>
        <dbReference type="ARBA" id="ARBA00023163"/>
    </source>
</evidence>
<protein>
    <submittedName>
        <fullName evidence="5">DNA-binding GntR family transcriptional regulator</fullName>
    </submittedName>
</protein>